<proteinExistence type="predicted"/>
<dbReference type="RefSeq" id="WP_422919911.1">
    <property type="nucleotide sequence ID" value="NZ_JAMZEJ010000005.1"/>
</dbReference>
<sequence>MIRSLLPAGAAVLLLAAAPGAIAQDKPVGRLTHLQAGKLLSLCQSARTAAVCDAYVSGISDGITLVETAAGPDVARKVCTPAASGNQLRSTVVAWLSKHKERLSEDVGPVVFDAMAETFPCKGGDAGASKP</sequence>
<keyword evidence="4" id="KW-1185">Reference proteome</keyword>
<organism evidence="3 4">
    <name type="scientific">Rhizosaccharibacter radicis</name>
    <dbReference type="NCBI Taxonomy" id="2782605"/>
    <lineage>
        <taxon>Bacteria</taxon>
        <taxon>Pseudomonadati</taxon>
        <taxon>Pseudomonadota</taxon>
        <taxon>Alphaproteobacteria</taxon>
        <taxon>Acetobacterales</taxon>
        <taxon>Acetobacteraceae</taxon>
        <taxon>Rhizosaccharibacter</taxon>
    </lineage>
</organism>
<dbReference type="Pfam" id="PF18602">
    <property type="entry name" value="Rap1a"/>
    <property type="match status" value="1"/>
</dbReference>
<evidence type="ECO:0000313" key="3">
    <source>
        <dbReference type="EMBL" id="MCQ8241175.1"/>
    </source>
</evidence>
<accession>A0ABT1VY84</accession>
<keyword evidence="1" id="KW-0732">Signal</keyword>
<feature type="domain" description="Rap1a immunity protein" evidence="2">
    <location>
        <begin position="36"/>
        <end position="121"/>
    </location>
</feature>
<name>A0ABT1VY84_9PROT</name>
<gene>
    <name evidence="3" type="ORF">NFI88_10025</name>
</gene>
<dbReference type="EMBL" id="JAMZEJ010000005">
    <property type="protein sequence ID" value="MCQ8241175.1"/>
    <property type="molecule type" value="Genomic_DNA"/>
</dbReference>
<evidence type="ECO:0000259" key="2">
    <source>
        <dbReference type="Pfam" id="PF18602"/>
    </source>
</evidence>
<dbReference type="Gene3D" id="1.10.890.40">
    <property type="match status" value="1"/>
</dbReference>
<feature type="chain" id="PRO_5045839001" description="Rap1a immunity protein domain-containing protein" evidence="1">
    <location>
        <begin position="24"/>
        <end position="131"/>
    </location>
</feature>
<comment type="caution">
    <text evidence="3">The sequence shown here is derived from an EMBL/GenBank/DDBJ whole genome shotgun (WGS) entry which is preliminary data.</text>
</comment>
<reference evidence="3 4" key="1">
    <citation type="submission" date="2022-06" db="EMBL/GenBank/DDBJ databases">
        <title>Rhizosaccharibacter gen. nov. sp. nov. KSS12, endophytic bacteria isolated from sugarcane.</title>
        <authorList>
            <person name="Pitiwittayakul N."/>
        </authorList>
    </citation>
    <scope>NUCLEOTIDE SEQUENCE [LARGE SCALE GENOMIC DNA]</scope>
    <source>
        <strain evidence="3 4">KSS12</strain>
    </source>
</reference>
<dbReference type="InterPro" id="IPR041238">
    <property type="entry name" value="Rap1a"/>
</dbReference>
<dbReference type="Proteomes" id="UP001524547">
    <property type="component" value="Unassembled WGS sequence"/>
</dbReference>
<protein>
    <recommendedName>
        <fullName evidence="2">Rap1a immunity protein domain-containing protein</fullName>
    </recommendedName>
</protein>
<feature type="signal peptide" evidence="1">
    <location>
        <begin position="1"/>
        <end position="23"/>
    </location>
</feature>
<evidence type="ECO:0000256" key="1">
    <source>
        <dbReference type="SAM" id="SignalP"/>
    </source>
</evidence>
<evidence type="ECO:0000313" key="4">
    <source>
        <dbReference type="Proteomes" id="UP001524547"/>
    </source>
</evidence>